<keyword evidence="7" id="KW-0829">Tyrosine-protein kinase</keyword>
<name>A0A1E5QIR9_9CYAN</name>
<dbReference type="Gene3D" id="3.40.50.300">
    <property type="entry name" value="P-loop containing nucleotide triphosphate hydrolases"/>
    <property type="match status" value="1"/>
</dbReference>
<evidence type="ECO:0000256" key="9">
    <source>
        <dbReference type="SAM" id="Phobius"/>
    </source>
</evidence>
<dbReference type="Pfam" id="PF10609">
    <property type="entry name" value="ParA"/>
    <property type="match status" value="1"/>
</dbReference>
<evidence type="ECO:0000313" key="11">
    <source>
        <dbReference type="EMBL" id="OEJ74565.1"/>
    </source>
</evidence>
<comment type="caution">
    <text evidence="11">The sequence shown here is derived from an EMBL/GenBank/DDBJ whole genome shotgun (WGS) entry which is preliminary data.</text>
</comment>
<proteinExistence type="inferred from homology"/>
<evidence type="ECO:0000256" key="2">
    <source>
        <dbReference type="ARBA" id="ARBA00011903"/>
    </source>
</evidence>
<dbReference type="GO" id="GO:0005886">
    <property type="term" value="C:plasma membrane"/>
    <property type="evidence" value="ECO:0007669"/>
    <property type="project" value="UniProtKB-ARBA"/>
</dbReference>
<dbReference type="STRING" id="1781255.BH720_13905"/>
<feature type="domain" description="Tyrosine-protein kinase G-rich" evidence="10">
    <location>
        <begin position="378"/>
        <end position="449"/>
    </location>
</feature>
<keyword evidence="9" id="KW-0812">Transmembrane</keyword>
<evidence type="ECO:0000256" key="5">
    <source>
        <dbReference type="ARBA" id="ARBA00022777"/>
    </source>
</evidence>
<evidence type="ECO:0000256" key="6">
    <source>
        <dbReference type="ARBA" id="ARBA00022840"/>
    </source>
</evidence>
<reference evidence="11" key="1">
    <citation type="submission" date="2016-09" db="EMBL/GenBank/DDBJ databases">
        <title>Draft genome of thermotolerant cyanobacterium Desertifilum sp. strain IPPAS B-1220.</title>
        <authorList>
            <person name="Sinetova M.A."/>
            <person name="Bolakhan K."/>
            <person name="Zayadan B.K."/>
            <person name="Mironov K.S."/>
            <person name="Ustinova V."/>
            <person name="Kupriyanova E.V."/>
            <person name="Sidorov R.A."/>
            <person name="Skrypnik A.N."/>
            <person name="Gogoleva N.E."/>
            <person name="Gogolev Y.V."/>
            <person name="Los D.A."/>
        </authorList>
    </citation>
    <scope>NUCLEOTIDE SEQUENCE [LARGE SCALE GENOMIC DNA]</scope>
    <source>
        <strain evidence="11">IPPAS B-1220</strain>
    </source>
</reference>
<keyword evidence="3" id="KW-0808">Transferase</keyword>
<gene>
    <name evidence="11" type="ORF">BH720_13905</name>
</gene>
<evidence type="ECO:0000256" key="4">
    <source>
        <dbReference type="ARBA" id="ARBA00022741"/>
    </source>
</evidence>
<dbReference type="InterPro" id="IPR033756">
    <property type="entry name" value="YlxH/NBP35"/>
</dbReference>
<dbReference type="OrthoDB" id="9758283at2"/>
<dbReference type="EMBL" id="MJGC01000065">
    <property type="protein sequence ID" value="OEJ74565.1"/>
    <property type="molecule type" value="Genomic_DNA"/>
</dbReference>
<dbReference type="InterPro" id="IPR005702">
    <property type="entry name" value="Wzc-like_C"/>
</dbReference>
<dbReference type="CDD" id="cd05387">
    <property type="entry name" value="BY-kinase"/>
    <property type="match status" value="1"/>
</dbReference>
<keyword evidence="9" id="KW-0472">Membrane</keyword>
<comment type="catalytic activity">
    <reaction evidence="8">
        <text>L-tyrosyl-[protein] + ATP = O-phospho-L-tyrosyl-[protein] + ADP + H(+)</text>
        <dbReference type="Rhea" id="RHEA:10596"/>
        <dbReference type="Rhea" id="RHEA-COMP:10136"/>
        <dbReference type="Rhea" id="RHEA-COMP:20101"/>
        <dbReference type="ChEBI" id="CHEBI:15378"/>
        <dbReference type="ChEBI" id="CHEBI:30616"/>
        <dbReference type="ChEBI" id="CHEBI:46858"/>
        <dbReference type="ChEBI" id="CHEBI:61978"/>
        <dbReference type="ChEBI" id="CHEBI:456216"/>
        <dbReference type="EC" id="2.7.10.2"/>
    </reaction>
</comment>
<protein>
    <recommendedName>
        <fullName evidence="2">non-specific protein-tyrosine kinase</fullName>
        <ecNumber evidence="2">2.7.10.2</ecNumber>
    </recommendedName>
</protein>
<dbReference type="GO" id="GO:0042802">
    <property type="term" value="F:identical protein binding"/>
    <property type="evidence" value="ECO:0007669"/>
    <property type="project" value="UniProtKB-ARBA"/>
</dbReference>
<dbReference type="AlphaFoldDB" id="A0A1E5QIR9"/>
<dbReference type="EC" id="2.7.10.2" evidence="2"/>
<keyword evidence="9" id="KW-1133">Transmembrane helix</keyword>
<dbReference type="RefSeq" id="WP_069967817.1">
    <property type="nucleotide sequence ID" value="NZ_CM124774.1"/>
</dbReference>
<dbReference type="PANTHER" id="PTHR32309">
    <property type="entry name" value="TYROSINE-PROTEIN KINASE"/>
    <property type="match status" value="1"/>
</dbReference>
<dbReference type="InterPro" id="IPR050445">
    <property type="entry name" value="Bact_polysacc_biosynth/exp"/>
</dbReference>
<evidence type="ECO:0000256" key="1">
    <source>
        <dbReference type="ARBA" id="ARBA00007316"/>
    </source>
</evidence>
<keyword evidence="6" id="KW-0067">ATP-binding</keyword>
<dbReference type="SUPFAM" id="SSF52540">
    <property type="entry name" value="P-loop containing nucleoside triphosphate hydrolases"/>
    <property type="match status" value="1"/>
</dbReference>
<accession>A0A1E5QIR9</accession>
<evidence type="ECO:0000256" key="7">
    <source>
        <dbReference type="ARBA" id="ARBA00023137"/>
    </source>
</evidence>
<evidence type="ECO:0000259" key="10">
    <source>
        <dbReference type="Pfam" id="PF13807"/>
    </source>
</evidence>
<evidence type="ECO:0000256" key="8">
    <source>
        <dbReference type="ARBA" id="ARBA00051245"/>
    </source>
</evidence>
<dbReference type="FunFam" id="3.40.50.300:FF:000527">
    <property type="entry name" value="Tyrosine-protein kinase etk"/>
    <property type="match status" value="1"/>
</dbReference>
<dbReference type="InterPro" id="IPR027417">
    <property type="entry name" value="P-loop_NTPase"/>
</dbReference>
<sequence length="735" mass="80889">MTHLEDSDAIDLKQYGLVFKRRFFPAAIVFCAAIGATAAITFLQKPTYQAQGELLFKKNNVTTNVTVVGKEVPEIHSPPTNPLDTEVAIVRSVATSEGVMQALDLRDEEGQPLKRKDFLRRLSISTLKDTDVLQISFKSNDPQEAVDVVNRLMQFYQENDIQTNRAQAAAVRRFIEEQLPKSEFTVQEAEANLRVFKENNRIVALDQEASATVTLLGGLEGEITQAKVALNSANTRVAALRSQTGIDSQQAIALSALSQSEGVQKAIAELQAIENRLELERSRFLDEAPIIIDLETKQARLRGVLERRIIEVLGNSPGAIAPGNLQMGQLQLDLMQQLVNSEVDRLVVNSQLNELLNEYAIHKQRANALPRLQESQRDLERQVEVAQSTYQTLLTRLQEVRIAEEQNIGNVRVIQAAVFPERPIAPQKKINFGLGGVVGIFLAVVTALVLDAKDTRIKTVREAREYLGYTLLGIIPNFEKIDKGLSYGKDGERVKAKLPVKDAPRSLISESYRMLYANLKFLGSDRQVRVIAVTSAIPKEGKSTVSANLALAIAQLGFRVLLVDADMRHPSQQAFWDTPKTVGLSNIIVEQVDPHEAIAEVMPHLFVLTAGSLPPNPLALLNSRRMAALIEDCAQTYDFVILDTPPLSAAADARILSAMTDGMLIVVQPQLVDAASAIAAKELLAQSGQNVLGMVINSVSPDNEPDSYFYAKEYPMGVDYPSPTSSNSRLKGMKL</sequence>
<dbReference type="NCBIfam" id="TIGR01007">
    <property type="entry name" value="eps_fam"/>
    <property type="match status" value="1"/>
</dbReference>
<feature type="transmembrane region" description="Helical" evidence="9">
    <location>
        <begin position="23"/>
        <end position="43"/>
    </location>
</feature>
<keyword evidence="5" id="KW-0418">Kinase</keyword>
<dbReference type="GO" id="GO:0004715">
    <property type="term" value="F:non-membrane spanning protein tyrosine kinase activity"/>
    <property type="evidence" value="ECO:0007669"/>
    <property type="project" value="UniProtKB-EC"/>
</dbReference>
<dbReference type="InterPro" id="IPR032807">
    <property type="entry name" value="GNVR"/>
</dbReference>
<dbReference type="GO" id="GO:0005524">
    <property type="term" value="F:ATP binding"/>
    <property type="evidence" value="ECO:0007669"/>
    <property type="project" value="UniProtKB-KW"/>
</dbReference>
<evidence type="ECO:0000256" key="3">
    <source>
        <dbReference type="ARBA" id="ARBA00022679"/>
    </source>
</evidence>
<organism evidence="11">
    <name type="scientific">Desertifilum tharense IPPAS B-1220</name>
    <dbReference type="NCBI Taxonomy" id="1781255"/>
    <lineage>
        <taxon>Bacteria</taxon>
        <taxon>Bacillati</taxon>
        <taxon>Cyanobacteriota</taxon>
        <taxon>Cyanophyceae</taxon>
        <taxon>Desertifilales</taxon>
        <taxon>Desertifilaceae</taxon>
        <taxon>Desertifilum</taxon>
    </lineage>
</organism>
<comment type="similarity">
    <text evidence="1">Belongs to the CpsD/CapB family.</text>
</comment>
<dbReference type="PANTHER" id="PTHR32309:SF13">
    <property type="entry name" value="FERRIC ENTEROBACTIN TRANSPORT PROTEIN FEPE"/>
    <property type="match status" value="1"/>
</dbReference>
<keyword evidence="4" id="KW-0547">Nucleotide-binding</keyword>
<dbReference type="Pfam" id="PF13807">
    <property type="entry name" value="GNVR"/>
    <property type="match status" value="1"/>
</dbReference>